<organism evidence="2 3">
    <name type="scientific">Heliorestis convoluta</name>
    <dbReference type="NCBI Taxonomy" id="356322"/>
    <lineage>
        <taxon>Bacteria</taxon>
        <taxon>Bacillati</taxon>
        <taxon>Bacillota</taxon>
        <taxon>Clostridia</taxon>
        <taxon>Eubacteriales</taxon>
        <taxon>Heliobacteriaceae</taxon>
        <taxon>Heliorestis</taxon>
    </lineage>
</organism>
<name>A0A5Q2N216_9FIRM</name>
<feature type="transmembrane region" description="Helical" evidence="1">
    <location>
        <begin position="82"/>
        <end position="98"/>
    </location>
</feature>
<dbReference type="Pfam" id="PF05437">
    <property type="entry name" value="AzlD"/>
    <property type="match status" value="1"/>
</dbReference>
<sequence length="99" mass="10931">MNNLLLLVIAMALVTYLPRLLPFLVIKEKKLPPFWNSFLKYIPVAVIGALIFPGILTSTGQFASALFGGLIAFLLAWRQSNVIVVVFGAIVGVFLWEIL</sequence>
<keyword evidence="3" id="KW-1185">Reference proteome</keyword>
<evidence type="ECO:0000313" key="3">
    <source>
        <dbReference type="Proteomes" id="UP000366051"/>
    </source>
</evidence>
<dbReference type="Proteomes" id="UP000366051">
    <property type="component" value="Chromosome"/>
</dbReference>
<dbReference type="RefSeq" id="WP_153726417.1">
    <property type="nucleotide sequence ID" value="NZ_CP045875.1"/>
</dbReference>
<keyword evidence="1" id="KW-0472">Membrane</keyword>
<keyword evidence="1" id="KW-0812">Transmembrane</keyword>
<dbReference type="KEGG" id="hcv:FTV88_3359"/>
<proteinExistence type="predicted"/>
<protein>
    <submittedName>
        <fullName evidence="2">Branched-chain amino acid transport protein</fullName>
    </submittedName>
</protein>
<evidence type="ECO:0000313" key="2">
    <source>
        <dbReference type="EMBL" id="QGG49424.1"/>
    </source>
</evidence>
<evidence type="ECO:0000256" key="1">
    <source>
        <dbReference type="SAM" id="Phobius"/>
    </source>
</evidence>
<dbReference type="OrthoDB" id="9811308at2"/>
<feature type="transmembrane region" description="Helical" evidence="1">
    <location>
        <begin position="6"/>
        <end position="26"/>
    </location>
</feature>
<gene>
    <name evidence="2" type="ORF">FTV88_3359</name>
</gene>
<dbReference type="InterPro" id="IPR008407">
    <property type="entry name" value="Brnchd-chn_aa_trnsp_AzlD"/>
</dbReference>
<accession>A0A5Q2N216</accession>
<reference evidence="3" key="1">
    <citation type="submission" date="2019-11" db="EMBL/GenBank/DDBJ databases">
        <title>Genome sequence of Heliorestis convoluta strain HH, an alkaliphilic and minimalistic phototrophic bacterium from a soda lake in Egypt.</title>
        <authorList>
            <person name="Dewey E.D."/>
            <person name="Stokes L.M."/>
            <person name="Burchell B.M."/>
            <person name="Shaffer K.N."/>
            <person name="Huntington A.M."/>
            <person name="Baker J.M."/>
            <person name="Nadendla S."/>
            <person name="Giglio M.G."/>
            <person name="Touchman J.W."/>
            <person name="Blankenship R.E."/>
            <person name="Madigan M.T."/>
            <person name="Sattley W.M."/>
        </authorList>
    </citation>
    <scope>NUCLEOTIDE SEQUENCE [LARGE SCALE GENOMIC DNA]</scope>
    <source>
        <strain evidence="3">HH</strain>
    </source>
</reference>
<dbReference type="AlphaFoldDB" id="A0A5Q2N216"/>
<feature type="transmembrane region" description="Helical" evidence="1">
    <location>
        <begin position="38"/>
        <end position="56"/>
    </location>
</feature>
<dbReference type="EMBL" id="CP045875">
    <property type="protein sequence ID" value="QGG49424.1"/>
    <property type="molecule type" value="Genomic_DNA"/>
</dbReference>
<keyword evidence="1" id="KW-1133">Transmembrane helix</keyword>